<dbReference type="Gene3D" id="2.40.110.10">
    <property type="entry name" value="Butyryl-CoA Dehydrogenase, subunit A, domain 2"/>
    <property type="match status" value="1"/>
</dbReference>
<accession>A0A931MMP1</accession>
<feature type="domain" description="Acyl-CoA dehydrogenase/oxidase C-terminal" evidence="5">
    <location>
        <begin position="201"/>
        <end position="323"/>
    </location>
</feature>
<comment type="caution">
    <text evidence="8">The sequence shown here is derived from an EMBL/GenBank/DDBJ whole genome shotgun (WGS) entry which is preliminary data.</text>
</comment>
<feature type="domain" description="Acyl-CoA dehydrogenase/oxidase N-terminal" evidence="7">
    <location>
        <begin position="6"/>
        <end position="102"/>
    </location>
</feature>
<gene>
    <name evidence="8" type="ORF">I5E68_16875</name>
</gene>
<feature type="domain" description="Acyl-CoA oxidase/dehydrogenase middle" evidence="6">
    <location>
        <begin position="473"/>
        <end position="551"/>
    </location>
</feature>
<dbReference type="InterPro" id="IPR013786">
    <property type="entry name" value="AcylCoA_DH/ox_N"/>
</dbReference>
<protein>
    <submittedName>
        <fullName evidence="8">Acyl-CoA dehydrogenase</fullName>
    </submittedName>
</protein>
<evidence type="ECO:0000313" key="8">
    <source>
        <dbReference type="EMBL" id="MBH0114624.1"/>
    </source>
</evidence>
<dbReference type="Pfam" id="PF00441">
    <property type="entry name" value="Acyl-CoA_dh_1"/>
    <property type="match status" value="2"/>
</dbReference>
<evidence type="ECO:0000256" key="3">
    <source>
        <dbReference type="ARBA" id="ARBA00022630"/>
    </source>
</evidence>
<evidence type="ECO:0000259" key="5">
    <source>
        <dbReference type="Pfam" id="PF00441"/>
    </source>
</evidence>
<comment type="cofactor">
    <cofactor evidence="1">
        <name>FAD</name>
        <dbReference type="ChEBI" id="CHEBI:57692"/>
    </cofactor>
</comment>
<organism evidence="8 9">
    <name type="scientific">Novosphingobium aureum</name>
    <dbReference type="NCBI Taxonomy" id="2792964"/>
    <lineage>
        <taxon>Bacteria</taxon>
        <taxon>Pseudomonadati</taxon>
        <taxon>Pseudomonadota</taxon>
        <taxon>Alphaproteobacteria</taxon>
        <taxon>Sphingomonadales</taxon>
        <taxon>Sphingomonadaceae</taxon>
        <taxon>Novosphingobium</taxon>
    </lineage>
</organism>
<feature type="domain" description="Acyl-CoA dehydrogenase/oxidase C-terminal" evidence="5">
    <location>
        <begin position="596"/>
        <end position="726"/>
    </location>
</feature>
<proteinExistence type="inferred from homology"/>
<dbReference type="RefSeq" id="WP_197166162.1">
    <property type="nucleotide sequence ID" value="NZ_JADZGI010000003.1"/>
</dbReference>
<dbReference type="EMBL" id="JADZGI010000003">
    <property type="protein sequence ID" value="MBH0114624.1"/>
    <property type="molecule type" value="Genomic_DNA"/>
</dbReference>
<dbReference type="InterPro" id="IPR009100">
    <property type="entry name" value="AcylCoA_DH/oxidase_NM_dom_sf"/>
</dbReference>
<sequence length="734" mass="79316">MNFDLTEEQEMMRESFARLFDDRLTPERLRANEQTGFDAGLWAEMAELGAFMLRVPEEAEGLGLGTFDAAVLMEEVGRTLPTGPIAESILAARVLAQLGSDEGGDALAAIAGGDKVASLALHDIAEQPLQFVPGGEHAQLVVARKGDTLVLFSVPEAARPHEDNLAGNGLCEVDFAKAQGQVLAHGEEALAHFAAAIEEWKLLTAAALAGLGRKAVQMAAQYASERKQFGQPIGQFQAISHPLADNLCEVDGTRLLTWRAIRAIADGEDSASALVSLALWWGADAAGNAVSQAIQTFGGYGLTTEYDIYLYALRAKAWPLVMGDPAQLLLEAGERLYGGARAPMPEVGPVPVEFDIGEEARAMIAEIDAFMAAEVTPEMREKFHYSWEGWVPELHKKMAEARLLFLSSPELGGRGIGPYARAASRRALERHGYSNPAAGVAEMVGLMISRAGSDELKNEVLSRIVAGDAIASLGYSEPGSGSDVFAAQTRATRDGDGWRIEGTKMFTSGANLADYVLMLTRTNTEVAKHKGLTMFIVPLKAEGVTIQPVHTFQDERTNITFYDNVYVPDTWRLGEVDGGVRTMSLALELEHGGGFANAMFANLEAAETLCREIARGNATLLDEPQARARLARARAAMVVSELFEHRAGWAAVEKKPNLAYGPMAKMFSSEKFMEDARDLLDLTAPLSLTKREGAAQLVNQSYRHAHGTRIYGGTSQVHRSMIAERALGMPRTRA</sequence>
<keyword evidence="3" id="KW-0285">Flavoprotein</keyword>
<dbReference type="InterPro" id="IPR006091">
    <property type="entry name" value="Acyl-CoA_Oxase/DH_mid-dom"/>
</dbReference>
<evidence type="ECO:0000256" key="4">
    <source>
        <dbReference type="ARBA" id="ARBA00022827"/>
    </source>
</evidence>
<dbReference type="GO" id="GO:0050660">
    <property type="term" value="F:flavin adenine dinucleotide binding"/>
    <property type="evidence" value="ECO:0007669"/>
    <property type="project" value="InterPro"/>
</dbReference>
<dbReference type="Proteomes" id="UP000617634">
    <property type="component" value="Unassembled WGS sequence"/>
</dbReference>
<evidence type="ECO:0000256" key="2">
    <source>
        <dbReference type="ARBA" id="ARBA00009347"/>
    </source>
</evidence>
<evidence type="ECO:0000259" key="6">
    <source>
        <dbReference type="Pfam" id="PF02770"/>
    </source>
</evidence>
<name>A0A931MMP1_9SPHN</name>
<reference evidence="8" key="1">
    <citation type="submission" date="2020-11" db="EMBL/GenBank/DDBJ databases">
        <title>Novosphingobium aureum sp. nov., a marine bacterium isolated from sediment of a salt flat.</title>
        <authorList>
            <person name="Yoo Y."/>
            <person name="Kim J.-J."/>
        </authorList>
    </citation>
    <scope>NUCLEOTIDE SEQUENCE</scope>
    <source>
        <strain evidence="8">YJ-S2-02</strain>
    </source>
</reference>
<dbReference type="Pfam" id="PF02771">
    <property type="entry name" value="Acyl-CoA_dh_N"/>
    <property type="match status" value="2"/>
</dbReference>
<evidence type="ECO:0000313" key="9">
    <source>
        <dbReference type="Proteomes" id="UP000617634"/>
    </source>
</evidence>
<dbReference type="InterPro" id="IPR046373">
    <property type="entry name" value="Acyl-CoA_Oxase/DH_mid-dom_sf"/>
</dbReference>
<feature type="domain" description="Acyl-CoA dehydrogenase/oxidase N-terminal" evidence="7">
    <location>
        <begin position="358"/>
        <end position="468"/>
    </location>
</feature>
<dbReference type="GO" id="GO:0003995">
    <property type="term" value="F:acyl-CoA dehydrogenase activity"/>
    <property type="evidence" value="ECO:0007669"/>
    <property type="project" value="TreeGrafter"/>
</dbReference>
<dbReference type="InterPro" id="IPR009075">
    <property type="entry name" value="AcylCo_DH/oxidase_C"/>
</dbReference>
<evidence type="ECO:0000259" key="7">
    <source>
        <dbReference type="Pfam" id="PF02771"/>
    </source>
</evidence>
<dbReference type="InterPro" id="IPR036250">
    <property type="entry name" value="AcylCo_DH-like_C"/>
</dbReference>
<dbReference type="Gene3D" id="1.20.140.10">
    <property type="entry name" value="Butyryl-CoA Dehydrogenase, subunit A, domain 3"/>
    <property type="match status" value="2"/>
</dbReference>
<evidence type="ECO:0000256" key="1">
    <source>
        <dbReference type="ARBA" id="ARBA00001974"/>
    </source>
</evidence>
<dbReference type="Gene3D" id="1.10.540.10">
    <property type="entry name" value="Acyl-CoA dehydrogenase/oxidase, N-terminal domain"/>
    <property type="match status" value="2"/>
</dbReference>
<dbReference type="InterPro" id="IPR037069">
    <property type="entry name" value="AcylCoA_DH/ox_N_sf"/>
</dbReference>
<comment type="similarity">
    <text evidence="2">Belongs to the acyl-CoA dehydrogenase family.</text>
</comment>
<dbReference type="AlphaFoldDB" id="A0A931MMP1"/>
<dbReference type="SUPFAM" id="SSF47203">
    <property type="entry name" value="Acyl-CoA dehydrogenase C-terminal domain-like"/>
    <property type="match status" value="2"/>
</dbReference>
<dbReference type="Pfam" id="PF02770">
    <property type="entry name" value="Acyl-CoA_dh_M"/>
    <property type="match status" value="1"/>
</dbReference>
<keyword evidence="4" id="KW-0274">FAD</keyword>
<dbReference type="SUPFAM" id="SSF56645">
    <property type="entry name" value="Acyl-CoA dehydrogenase NM domain-like"/>
    <property type="match status" value="2"/>
</dbReference>
<keyword evidence="9" id="KW-1185">Reference proteome</keyword>
<dbReference type="PANTHER" id="PTHR43884:SF12">
    <property type="entry name" value="ISOVALERYL-COA DEHYDROGENASE, MITOCHONDRIAL-RELATED"/>
    <property type="match status" value="1"/>
</dbReference>
<dbReference type="PANTHER" id="PTHR43884">
    <property type="entry name" value="ACYL-COA DEHYDROGENASE"/>
    <property type="match status" value="1"/>
</dbReference>